<keyword evidence="10" id="KW-0169">Cobalamin biosynthesis</keyword>
<dbReference type="GO" id="GO:0043752">
    <property type="term" value="F:adenosylcobinamide kinase activity"/>
    <property type="evidence" value="ECO:0007669"/>
    <property type="project" value="UniProtKB-EC"/>
</dbReference>
<evidence type="ECO:0000256" key="16">
    <source>
        <dbReference type="ARBA" id="ARBA00029570"/>
    </source>
</evidence>
<sequence>MIVTVTGGARSGKSGFAEKWCMKHADSGLYIATAQAFDEEMTRRIELHRAQREDSGFRWFTVEEPLQVADVLCEVQRGEGPVTENAAEAEARTGTGGGSQARFHTGTKSKPETILRTEVVTKPELHPEQWPTVVLVDCLTLWLSNVMLAADVAGDGMVTEREVQLEVDTLVAAVEAYPGTLVMVTNEVGSGIVPEYPLGRKYRDWAGILNRRMAAISDQVFLVTAGIAIELKSREYKL</sequence>
<dbReference type="GO" id="GO:0005524">
    <property type="term" value="F:ATP binding"/>
    <property type="evidence" value="ECO:0007669"/>
    <property type="project" value="UniProtKB-KW"/>
</dbReference>
<keyword evidence="19" id="KW-0548">Nucleotidyltransferase</keyword>
<evidence type="ECO:0000256" key="8">
    <source>
        <dbReference type="ARBA" id="ARBA00012016"/>
    </source>
</evidence>
<evidence type="ECO:0000256" key="6">
    <source>
        <dbReference type="ARBA" id="ARBA00005159"/>
    </source>
</evidence>
<evidence type="ECO:0000256" key="11">
    <source>
        <dbReference type="ARBA" id="ARBA00022679"/>
    </source>
</evidence>
<protein>
    <recommendedName>
        <fullName evidence="16">Adenosylcobinamide kinase</fullName>
        <ecNumber evidence="8">2.7.1.156</ecNumber>
        <ecNumber evidence="9">2.7.7.62</ecNumber>
    </recommendedName>
    <alternativeName>
        <fullName evidence="17">Adenosylcobinamide-phosphate guanylyltransferase</fullName>
    </alternativeName>
</protein>
<gene>
    <name evidence="19" type="ORF">DFP94_10385</name>
</gene>
<dbReference type="Gene3D" id="3.40.50.300">
    <property type="entry name" value="P-loop containing nucleotide triphosphate hydrolases"/>
    <property type="match status" value="1"/>
</dbReference>
<comment type="catalytic activity">
    <reaction evidence="2">
        <text>adenosylcob(III)inamide phosphate + GTP + H(+) = adenosylcob(III)inamide-GDP + diphosphate</text>
        <dbReference type="Rhea" id="RHEA:22712"/>
        <dbReference type="ChEBI" id="CHEBI:15378"/>
        <dbReference type="ChEBI" id="CHEBI:33019"/>
        <dbReference type="ChEBI" id="CHEBI:37565"/>
        <dbReference type="ChEBI" id="CHEBI:58502"/>
        <dbReference type="ChEBI" id="CHEBI:60487"/>
        <dbReference type="EC" id="2.7.7.62"/>
    </reaction>
</comment>
<comment type="pathway">
    <text evidence="6">Cofactor biosynthesis; adenosylcobalamin biosynthesis; adenosylcobalamin from cob(II)yrinate a,c-diamide: step 5/7.</text>
</comment>
<evidence type="ECO:0000256" key="9">
    <source>
        <dbReference type="ARBA" id="ARBA00012523"/>
    </source>
</evidence>
<dbReference type="AlphaFoldDB" id="A0A369BFP8"/>
<evidence type="ECO:0000256" key="18">
    <source>
        <dbReference type="SAM" id="MobiDB-lite"/>
    </source>
</evidence>
<evidence type="ECO:0000256" key="1">
    <source>
        <dbReference type="ARBA" id="ARBA00000312"/>
    </source>
</evidence>
<comment type="similarity">
    <text evidence="7">Belongs to the CobU/CobP family.</text>
</comment>
<dbReference type="GO" id="GO:0009236">
    <property type="term" value="P:cobalamin biosynthetic process"/>
    <property type="evidence" value="ECO:0007669"/>
    <property type="project" value="UniProtKB-UniPathway"/>
</dbReference>
<dbReference type="UniPathway" id="UPA00148">
    <property type="reaction ID" value="UER00236"/>
</dbReference>
<keyword evidence="13 19" id="KW-0418">Kinase</keyword>
<keyword evidence="15" id="KW-0342">GTP-binding</keyword>
<keyword evidence="12" id="KW-0547">Nucleotide-binding</keyword>
<evidence type="ECO:0000313" key="20">
    <source>
        <dbReference type="Proteomes" id="UP000253090"/>
    </source>
</evidence>
<organism evidence="19 20">
    <name type="scientific">Fontibacillus phaseoli</name>
    <dbReference type="NCBI Taxonomy" id="1416533"/>
    <lineage>
        <taxon>Bacteria</taxon>
        <taxon>Bacillati</taxon>
        <taxon>Bacillota</taxon>
        <taxon>Bacilli</taxon>
        <taxon>Bacillales</taxon>
        <taxon>Paenibacillaceae</taxon>
        <taxon>Fontibacillus</taxon>
    </lineage>
</organism>
<evidence type="ECO:0000256" key="4">
    <source>
        <dbReference type="ARBA" id="ARBA00003889"/>
    </source>
</evidence>
<dbReference type="InterPro" id="IPR027417">
    <property type="entry name" value="P-loop_NTPase"/>
</dbReference>
<dbReference type="EC" id="2.7.7.62" evidence="9"/>
<dbReference type="RefSeq" id="WP_114496451.1">
    <property type="nucleotide sequence ID" value="NZ_QPJW01000003.1"/>
</dbReference>
<dbReference type="EC" id="2.7.1.156" evidence="8"/>
<dbReference type="CDD" id="cd00544">
    <property type="entry name" value="CobU"/>
    <property type="match status" value="1"/>
</dbReference>
<evidence type="ECO:0000256" key="2">
    <source>
        <dbReference type="ARBA" id="ARBA00000711"/>
    </source>
</evidence>
<evidence type="ECO:0000256" key="14">
    <source>
        <dbReference type="ARBA" id="ARBA00022840"/>
    </source>
</evidence>
<dbReference type="GO" id="GO:0005525">
    <property type="term" value="F:GTP binding"/>
    <property type="evidence" value="ECO:0007669"/>
    <property type="project" value="UniProtKB-KW"/>
</dbReference>
<accession>A0A369BFP8</accession>
<evidence type="ECO:0000256" key="10">
    <source>
        <dbReference type="ARBA" id="ARBA00022573"/>
    </source>
</evidence>
<evidence type="ECO:0000256" key="12">
    <source>
        <dbReference type="ARBA" id="ARBA00022741"/>
    </source>
</evidence>
<keyword evidence="11 19" id="KW-0808">Transferase</keyword>
<evidence type="ECO:0000256" key="3">
    <source>
        <dbReference type="ARBA" id="ARBA00001522"/>
    </source>
</evidence>
<keyword evidence="14" id="KW-0067">ATP-binding</keyword>
<comment type="pathway">
    <text evidence="5">Cofactor biosynthesis; adenosylcobalamin biosynthesis; adenosylcobalamin from cob(II)yrinate a,c-diamide: step 6/7.</text>
</comment>
<keyword evidence="20" id="KW-1185">Reference proteome</keyword>
<dbReference type="EMBL" id="QPJW01000003">
    <property type="protein sequence ID" value="RCX20362.1"/>
    <property type="molecule type" value="Genomic_DNA"/>
</dbReference>
<proteinExistence type="inferred from homology"/>
<dbReference type="Pfam" id="PF02283">
    <property type="entry name" value="CobU"/>
    <property type="match status" value="2"/>
</dbReference>
<dbReference type="PANTHER" id="PTHR34848">
    <property type="match status" value="1"/>
</dbReference>
<dbReference type="Proteomes" id="UP000253090">
    <property type="component" value="Unassembled WGS sequence"/>
</dbReference>
<dbReference type="PANTHER" id="PTHR34848:SF1">
    <property type="entry name" value="BIFUNCTIONAL ADENOSYLCOBALAMIN BIOSYNTHESIS PROTEIN COBU"/>
    <property type="match status" value="1"/>
</dbReference>
<evidence type="ECO:0000256" key="7">
    <source>
        <dbReference type="ARBA" id="ARBA00007490"/>
    </source>
</evidence>
<feature type="region of interest" description="Disordered" evidence="18">
    <location>
        <begin position="87"/>
        <end position="108"/>
    </location>
</feature>
<dbReference type="GO" id="GO:0008820">
    <property type="term" value="F:cobinamide phosphate guanylyltransferase activity"/>
    <property type="evidence" value="ECO:0007669"/>
    <property type="project" value="UniProtKB-EC"/>
</dbReference>
<dbReference type="InterPro" id="IPR003203">
    <property type="entry name" value="CobU/CobP"/>
</dbReference>
<evidence type="ECO:0000256" key="17">
    <source>
        <dbReference type="ARBA" id="ARBA00030571"/>
    </source>
</evidence>
<name>A0A369BFP8_9BACL</name>
<dbReference type="OrthoDB" id="9799422at2"/>
<comment type="function">
    <text evidence="4">Catalyzes ATP-dependent phosphorylation of adenosylcobinamide and addition of GMP to adenosylcobinamide phosphate.</text>
</comment>
<evidence type="ECO:0000256" key="15">
    <source>
        <dbReference type="ARBA" id="ARBA00023134"/>
    </source>
</evidence>
<evidence type="ECO:0000313" key="19">
    <source>
        <dbReference type="EMBL" id="RCX20362.1"/>
    </source>
</evidence>
<dbReference type="SUPFAM" id="SSF52540">
    <property type="entry name" value="P-loop containing nucleoside triphosphate hydrolases"/>
    <property type="match status" value="2"/>
</dbReference>
<evidence type="ECO:0000256" key="13">
    <source>
        <dbReference type="ARBA" id="ARBA00022777"/>
    </source>
</evidence>
<comment type="catalytic activity">
    <reaction evidence="3">
        <text>adenosylcob(III)inamide + GTP = adenosylcob(III)inamide phosphate + GDP + H(+)</text>
        <dbReference type="Rhea" id="RHEA:15765"/>
        <dbReference type="ChEBI" id="CHEBI:2480"/>
        <dbReference type="ChEBI" id="CHEBI:15378"/>
        <dbReference type="ChEBI" id="CHEBI:37565"/>
        <dbReference type="ChEBI" id="CHEBI:58189"/>
        <dbReference type="ChEBI" id="CHEBI:58502"/>
        <dbReference type="EC" id="2.7.1.156"/>
    </reaction>
</comment>
<comment type="caution">
    <text evidence="19">The sequence shown here is derived from an EMBL/GenBank/DDBJ whole genome shotgun (WGS) entry which is preliminary data.</text>
</comment>
<evidence type="ECO:0000256" key="5">
    <source>
        <dbReference type="ARBA" id="ARBA00004692"/>
    </source>
</evidence>
<reference evidence="19 20" key="1">
    <citation type="submission" date="2018-07" db="EMBL/GenBank/DDBJ databases">
        <title>Genomic Encyclopedia of Type Strains, Phase III (KMG-III): the genomes of soil and plant-associated and newly described type strains.</title>
        <authorList>
            <person name="Whitman W."/>
        </authorList>
    </citation>
    <scope>NUCLEOTIDE SEQUENCE [LARGE SCALE GENOMIC DNA]</scope>
    <source>
        <strain evidence="19 20">CECT 8333</strain>
    </source>
</reference>
<comment type="catalytic activity">
    <reaction evidence="1">
        <text>adenosylcob(III)inamide + ATP = adenosylcob(III)inamide phosphate + ADP + H(+)</text>
        <dbReference type="Rhea" id="RHEA:15769"/>
        <dbReference type="ChEBI" id="CHEBI:2480"/>
        <dbReference type="ChEBI" id="CHEBI:15378"/>
        <dbReference type="ChEBI" id="CHEBI:30616"/>
        <dbReference type="ChEBI" id="CHEBI:58502"/>
        <dbReference type="ChEBI" id="CHEBI:456216"/>
        <dbReference type="EC" id="2.7.1.156"/>
    </reaction>
</comment>